<feature type="compositionally biased region" description="Acidic residues" evidence="2">
    <location>
        <begin position="531"/>
        <end position="547"/>
    </location>
</feature>
<dbReference type="AlphaFoldDB" id="A0A371GV61"/>
<reference evidence="4" key="1">
    <citation type="submission" date="2018-05" db="EMBL/GenBank/DDBJ databases">
        <title>Draft genome of Mucuna pruriens seed.</title>
        <authorList>
            <person name="Nnadi N.E."/>
            <person name="Vos R."/>
            <person name="Hasami M.H."/>
            <person name="Devisetty U.K."/>
            <person name="Aguiy J.C."/>
        </authorList>
    </citation>
    <scope>NUCLEOTIDE SEQUENCE [LARGE SCALE GENOMIC DNA]</scope>
    <source>
        <strain evidence="4">JCA_2017</strain>
    </source>
</reference>
<comment type="caution">
    <text evidence="4">The sequence shown here is derived from an EMBL/GenBank/DDBJ whole genome shotgun (WGS) entry which is preliminary data.</text>
</comment>
<keyword evidence="1" id="KW-0645">Protease</keyword>
<evidence type="ECO:0000313" key="5">
    <source>
        <dbReference type="Proteomes" id="UP000257109"/>
    </source>
</evidence>
<feature type="domain" description="Integrase catalytic" evidence="3">
    <location>
        <begin position="17"/>
        <end position="91"/>
    </location>
</feature>
<gene>
    <name evidence="4" type="ORF">CR513_23226</name>
</gene>
<evidence type="ECO:0000259" key="3">
    <source>
        <dbReference type="PROSITE" id="PS50994"/>
    </source>
</evidence>
<feature type="compositionally biased region" description="Polar residues" evidence="2">
    <location>
        <begin position="568"/>
        <end position="577"/>
    </location>
</feature>
<dbReference type="GO" id="GO:0008233">
    <property type="term" value="F:peptidase activity"/>
    <property type="evidence" value="ECO:0007669"/>
    <property type="project" value="UniProtKB-KW"/>
</dbReference>
<dbReference type="PROSITE" id="PS50994">
    <property type="entry name" value="INTEGRASE"/>
    <property type="match status" value="1"/>
</dbReference>
<dbReference type="InterPro" id="IPR036397">
    <property type="entry name" value="RNaseH_sf"/>
</dbReference>
<name>A0A371GV61_MUCPR</name>
<feature type="non-terminal residue" evidence="4">
    <location>
        <position position="1"/>
    </location>
</feature>
<dbReference type="InterPro" id="IPR039537">
    <property type="entry name" value="Retrotran_Ty1/copia-like"/>
</dbReference>
<evidence type="ECO:0000256" key="1">
    <source>
        <dbReference type="ARBA" id="ARBA00022670"/>
    </source>
</evidence>
<dbReference type="GO" id="GO:0006508">
    <property type="term" value="P:proteolysis"/>
    <property type="evidence" value="ECO:0007669"/>
    <property type="project" value="UniProtKB-KW"/>
</dbReference>
<proteinExistence type="predicted"/>
<dbReference type="EMBL" id="QJKJ01004385">
    <property type="protein sequence ID" value="RDX94389.1"/>
    <property type="molecule type" value="Genomic_DNA"/>
</dbReference>
<keyword evidence="1" id="KW-0378">Hydrolase</keyword>
<dbReference type="Pfam" id="PF25597">
    <property type="entry name" value="SH3_retrovirus"/>
    <property type="match status" value="1"/>
</dbReference>
<organism evidence="4 5">
    <name type="scientific">Mucuna pruriens</name>
    <name type="common">Velvet bean</name>
    <name type="synonym">Dolichos pruriens</name>
    <dbReference type="NCBI Taxonomy" id="157652"/>
    <lineage>
        <taxon>Eukaryota</taxon>
        <taxon>Viridiplantae</taxon>
        <taxon>Streptophyta</taxon>
        <taxon>Embryophyta</taxon>
        <taxon>Tracheophyta</taxon>
        <taxon>Spermatophyta</taxon>
        <taxon>Magnoliopsida</taxon>
        <taxon>eudicotyledons</taxon>
        <taxon>Gunneridae</taxon>
        <taxon>Pentapetalae</taxon>
        <taxon>rosids</taxon>
        <taxon>fabids</taxon>
        <taxon>Fabales</taxon>
        <taxon>Fabaceae</taxon>
        <taxon>Papilionoideae</taxon>
        <taxon>50 kb inversion clade</taxon>
        <taxon>NPAAA clade</taxon>
        <taxon>indigoferoid/millettioid clade</taxon>
        <taxon>Phaseoleae</taxon>
        <taxon>Mucuna</taxon>
    </lineage>
</organism>
<evidence type="ECO:0000256" key="2">
    <source>
        <dbReference type="SAM" id="MobiDB-lite"/>
    </source>
</evidence>
<dbReference type="GO" id="GO:0003676">
    <property type="term" value="F:nucleic acid binding"/>
    <property type="evidence" value="ECO:0007669"/>
    <property type="project" value="InterPro"/>
</dbReference>
<evidence type="ECO:0000313" key="4">
    <source>
        <dbReference type="EMBL" id="RDX94389.1"/>
    </source>
</evidence>
<dbReference type="InterPro" id="IPR001584">
    <property type="entry name" value="Integrase_cat-core"/>
</dbReference>
<keyword evidence="5" id="KW-1185">Reference proteome</keyword>
<dbReference type="PANTHER" id="PTHR42648:SF28">
    <property type="entry name" value="TRANSPOSON-ENCODED PROTEIN WITH RIBONUCLEASE H-LIKE AND RETROVIRUS ZINC FINGER-LIKE DOMAINS"/>
    <property type="match status" value="1"/>
</dbReference>
<dbReference type="OrthoDB" id="418757at2759"/>
<feature type="region of interest" description="Disordered" evidence="2">
    <location>
        <begin position="516"/>
        <end position="577"/>
    </location>
</feature>
<dbReference type="SUPFAM" id="SSF53098">
    <property type="entry name" value="Ribonuclease H-like"/>
    <property type="match status" value="2"/>
</dbReference>
<accession>A0A371GV61</accession>
<dbReference type="PANTHER" id="PTHR42648">
    <property type="entry name" value="TRANSPOSASE, PUTATIVE-RELATED"/>
    <property type="match status" value="1"/>
</dbReference>
<dbReference type="Proteomes" id="UP000257109">
    <property type="component" value="Unassembled WGS sequence"/>
</dbReference>
<sequence length="672" mass="77557">EAMGLCFEDKGPSVGEGIKHEKTPPKTLQLNDLAERMNRTLIERVRCMLSEAKLPKHFWGEALYTAVHVINLSPVVALNIEVPDKIWFGKDVNCKAFVHVPKDERSKLDMKTRQCIFIEYGHDKYGYMMYDPVEKKLVRSCDTQFMKDQTIEDIDKVKKSTPEKDNEINPVWMPVHDLKVKEIYIRCVIASLHKKENKDKKGKSKEKDHNDDDDCVITIIGDDLVILRDFESVNFLSNKSMWIIDSSATLHVTLRKEFFTSYTLGDFGVLKMGNDGVTKVIGVGDICLQTNMGVYLWLRGVKHAPDVHFNLIFMHMLDDGGYDNHFGYEKWKLTKGSMNAIDMEAPLWYRRLNHISEKAKFFSQKGYASRIEKCKLEKCSHCMTSKKTIVKSFSGTLYFVTFIDDCSRKLWVYVLKTKDQVLKKFKQFQALVETQLGEKVKCIRSDNGGEYCEPFDKLVRSRDMQFMEDQTIEDIDKIKKTTPKKDNSLFEIDPVQMCVHDLGTIENNVQNGEQHNYVGDQQLGDGFDVPPNDDVEEEQEMSQDENLGDAPKPPLVQLTRSNRKRQSSTRYTSNEYVSLTDGEEPGCYQEAMESEEKQKWLDAMQDEMKSLHDNHTYDLVKLPNGKKVLENRWIYRVKQESNSASPSYDIHVINVMFVAPSVQVDSHPPRQC</sequence>
<dbReference type="Gene3D" id="3.30.420.10">
    <property type="entry name" value="Ribonuclease H-like superfamily/Ribonuclease H"/>
    <property type="match status" value="2"/>
</dbReference>
<dbReference type="InterPro" id="IPR012337">
    <property type="entry name" value="RNaseH-like_sf"/>
</dbReference>
<dbReference type="InterPro" id="IPR054722">
    <property type="entry name" value="PolX-like_BBD"/>
</dbReference>
<dbReference type="Pfam" id="PF22936">
    <property type="entry name" value="Pol_BBD"/>
    <property type="match status" value="1"/>
</dbReference>
<protein>
    <recommendedName>
        <fullName evidence="3">Integrase catalytic domain-containing protein</fullName>
    </recommendedName>
</protein>
<dbReference type="InterPro" id="IPR057670">
    <property type="entry name" value="SH3_retrovirus"/>
</dbReference>
<dbReference type="GO" id="GO:0015074">
    <property type="term" value="P:DNA integration"/>
    <property type="evidence" value="ECO:0007669"/>
    <property type="project" value="InterPro"/>
</dbReference>